<dbReference type="Proteomes" id="UP001311799">
    <property type="component" value="Unassembled WGS sequence"/>
</dbReference>
<keyword evidence="2" id="KW-0479">Metal-binding</keyword>
<dbReference type="GO" id="GO:0004722">
    <property type="term" value="F:protein serine/threonine phosphatase activity"/>
    <property type="evidence" value="ECO:0007669"/>
    <property type="project" value="InterPro"/>
</dbReference>
<evidence type="ECO:0000313" key="9">
    <source>
        <dbReference type="Proteomes" id="UP001311799"/>
    </source>
</evidence>
<dbReference type="Pfam" id="PF00481">
    <property type="entry name" value="PP2C"/>
    <property type="match status" value="1"/>
</dbReference>
<dbReference type="InterPro" id="IPR000222">
    <property type="entry name" value="PP2C_BS"/>
</dbReference>
<dbReference type="GO" id="GO:0016020">
    <property type="term" value="C:membrane"/>
    <property type="evidence" value="ECO:0007669"/>
    <property type="project" value="UniProtKB-SubCell"/>
</dbReference>
<evidence type="ECO:0000256" key="4">
    <source>
        <dbReference type="ARBA" id="ARBA00022912"/>
    </source>
</evidence>
<dbReference type="PROSITE" id="PS51746">
    <property type="entry name" value="PPM_2"/>
    <property type="match status" value="1"/>
</dbReference>
<evidence type="ECO:0000256" key="2">
    <source>
        <dbReference type="ARBA" id="ARBA00022723"/>
    </source>
</evidence>
<dbReference type="InterPro" id="IPR001932">
    <property type="entry name" value="PPM-type_phosphatase-like_dom"/>
</dbReference>
<keyword evidence="6" id="KW-0175">Coiled coil</keyword>
<evidence type="ECO:0000313" key="8">
    <source>
        <dbReference type="EMBL" id="KAK6591058.1"/>
    </source>
</evidence>
<evidence type="ECO:0000259" key="7">
    <source>
        <dbReference type="PROSITE" id="PS51746"/>
    </source>
</evidence>
<dbReference type="PROSITE" id="PS01032">
    <property type="entry name" value="PPM_1"/>
    <property type="match status" value="1"/>
</dbReference>
<feature type="domain" description="PPM-type phosphatase" evidence="7">
    <location>
        <begin position="269"/>
        <end position="555"/>
    </location>
</feature>
<evidence type="ECO:0000256" key="6">
    <source>
        <dbReference type="SAM" id="Coils"/>
    </source>
</evidence>
<evidence type="ECO:0000256" key="1">
    <source>
        <dbReference type="ARBA" id="ARBA00004170"/>
    </source>
</evidence>
<proteinExistence type="inferred from homology"/>
<dbReference type="GO" id="GO:0046872">
    <property type="term" value="F:metal ion binding"/>
    <property type="evidence" value="ECO:0007669"/>
    <property type="project" value="UniProtKB-KW"/>
</dbReference>
<comment type="similarity">
    <text evidence="5">Belongs to the PP2C family.</text>
</comment>
<name>A0AAV9Y2T9_9CRYT</name>
<keyword evidence="9" id="KW-1185">Reference proteome</keyword>
<gene>
    <name evidence="8" type="ORF">RS030_111774</name>
</gene>
<feature type="coiled-coil region" evidence="6">
    <location>
        <begin position="153"/>
        <end position="187"/>
    </location>
</feature>
<sequence length="557" mass="62464">MINDMFTCQNQLSSNFGKLSLSGSHISSINFASLQSPSYVLGPSKQSATINGWAKLNSKSGPQFTSIGSYIHRRAGRISRSPSPERNIAQDERTRQLGIQNGNIQKSTVSIIGPAYLPSKIHIESLKSSETVRSASVGISAAKYIGENIQYSEKNLFEENRELKKQISELKELLSSREDEYQKLKVRLELIQKGVLGNNNTFSGRESLPPLKVKARNVSKSIIKEYKDDAISLYVCGDHNSRNEDELCDRVCLWKPCENVGRALLKQWNISYACTRGKRTNKNMVNQDDFCIEKLSNNNLLVGVFDGHGRYGHKISAIVRQKVMRGLQNILIFKDINNSDDITKKMVYSHNHAQVEKKNEINIISEISNLFDSVQSLLEKENLFGTSGTSATIALVQTERVIMIQLGSSGGKIIDTFTGNIVYETPQHNLENYQERKRILSKGGLIDNNRFYSNKFSDKGINFSMTRSLGDTNGRALGISHKPEIWEMKVEKGDSLVLLLGTDGFLEHSKKIEVNYKKLCIQEELDLTVKKCQNSWLKETSNASVDDITVIACGITF</sequence>
<dbReference type="CDD" id="cd00143">
    <property type="entry name" value="PP2Cc"/>
    <property type="match status" value="1"/>
</dbReference>
<comment type="caution">
    <text evidence="8">The sequence shown here is derived from an EMBL/GenBank/DDBJ whole genome shotgun (WGS) entry which is preliminary data.</text>
</comment>
<keyword evidence="4 5" id="KW-0904">Protein phosphatase</keyword>
<reference evidence="8 9" key="1">
    <citation type="submission" date="2023-10" db="EMBL/GenBank/DDBJ databases">
        <title>Comparative genomics analysis reveals potential genetic determinants of host preference in Cryptosporidium xiaoi.</title>
        <authorList>
            <person name="Xiao L."/>
            <person name="Li J."/>
        </authorList>
    </citation>
    <scope>NUCLEOTIDE SEQUENCE [LARGE SCALE GENOMIC DNA]</scope>
    <source>
        <strain evidence="8 9">52996</strain>
    </source>
</reference>
<accession>A0AAV9Y2T9</accession>
<dbReference type="InterPro" id="IPR036457">
    <property type="entry name" value="PPM-type-like_dom_sf"/>
</dbReference>
<dbReference type="SUPFAM" id="SSF81606">
    <property type="entry name" value="PP2C-like"/>
    <property type="match status" value="1"/>
</dbReference>
<dbReference type="AlphaFoldDB" id="A0AAV9Y2T9"/>
<dbReference type="EMBL" id="JAWDEY010000002">
    <property type="protein sequence ID" value="KAK6591058.1"/>
    <property type="molecule type" value="Genomic_DNA"/>
</dbReference>
<organism evidence="8 9">
    <name type="scientific">Cryptosporidium xiaoi</name>
    <dbReference type="NCBI Taxonomy" id="659607"/>
    <lineage>
        <taxon>Eukaryota</taxon>
        <taxon>Sar</taxon>
        <taxon>Alveolata</taxon>
        <taxon>Apicomplexa</taxon>
        <taxon>Conoidasida</taxon>
        <taxon>Coccidia</taxon>
        <taxon>Eucoccidiorida</taxon>
        <taxon>Eimeriorina</taxon>
        <taxon>Cryptosporidiidae</taxon>
        <taxon>Cryptosporidium</taxon>
    </lineage>
</organism>
<protein>
    <recommendedName>
        <fullName evidence="7">PPM-type phosphatase domain-containing protein</fullName>
    </recommendedName>
</protein>
<dbReference type="SMART" id="SM00332">
    <property type="entry name" value="PP2Cc"/>
    <property type="match status" value="1"/>
</dbReference>
<keyword evidence="3 5" id="KW-0378">Hydrolase</keyword>
<evidence type="ECO:0000256" key="3">
    <source>
        <dbReference type="ARBA" id="ARBA00022801"/>
    </source>
</evidence>
<dbReference type="Gene3D" id="3.60.40.10">
    <property type="entry name" value="PPM-type phosphatase domain"/>
    <property type="match status" value="1"/>
</dbReference>
<comment type="subcellular location">
    <subcellularLocation>
        <location evidence="1">Membrane</location>
        <topology evidence="1">Peripheral membrane protein</topology>
    </subcellularLocation>
</comment>
<dbReference type="PANTHER" id="PTHR47992">
    <property type="entry name" value="PROTEIN PHOSPHATASE"/>
    <property type="match status" value="1"/>
</dbReference>
<dbReference type="InterPro" id="IPR015655">
    <property type="entry name" value="PP2C"/>
</dbReference>
<evidence type="ECO:0000256" key="5">
    <source>
        <dbReference type="RuleBase" id="RU003465"/>
    </source>
</evidence>